<dbReference type="Proteomes" id="UP000638848">
    <property type="component" value="Unassembled WGS sequence"/>
</dbReference>
<keyword evidence="2" id="KW-0238">DNA-binding</keyword>
<dbReference type="InterPro" id="IPR010998">
    <property type="entry name" value="Integrase_recombinase_N"/>
</dbReference>
<evidence type="ECO:0000313" key="5">
    <source>
        <dbReference type="EMBL" id="GGG70265.1"/>
    </source>
</evidence>
<protein>
    <submittedName>
        <fullName evidence="5">Phage integrase</fullName>
    </submittedName>
</protein>
<comment type="caution">
    <text evidence="5">The sequence shown here is derived from an EMBL/GenBank/DDBJ whole genome shotgun (WGS) entry which is preliminary data.</text>
</comment>
<reference evidence="5" key="1">
    <citation type="journal article" date="2014" name="Int. J. Syst. Evol. Microbiol.">
        <title>Complete genome sequence of Corynebacterium casei LMG S-19264T (=DSM 44701T), isolated from a smear-ripened cheese.</title>
        <authorList>
            <consortium name="US DOE Joint Genome Institute (JGI-PGF)"/>
            <person name="Walter F."/>
            <person name="Albersmeier A."/>
            <person name="Kalinowski J."/>
            <person name="Ruckert C."/>
        </authorList>
    </citation>
    <scope>NUCLEOTIDE SEQUENCE</scope>
    <source>
        <strain evidence="5">CGMCC 1.12187</strain>
    </source>
</reference>
<dbReference type="PANTHER" id="PTHR30349">
    <property type="entry name" value="PHAGE INTEGRASE-RELATED"/>
    <property type="match status" value="1"/>
</dbReference>
<reference evidence="5" key="2">
    <citation type="submission" date="2020-09" db="EMBL/GenBank/DDBJ databases">
        <authorList>
            <person name="Sun Q."/>
            <person name="Zhou Y."/>
        </authorList>
    </citation>
    <scope>NUCLEOTIDE SEQUENCE</scope>
    <source>
        <strain evidence="5">CGMCC 1.12187</strain>
    </source>
</reference>
<sequence>MNPRPPLPIGAHGRVSFTTAPSGAVTAKARFRDYDGRTRLVERSGKSKAAAERALKASFVERTIPSDTDLTGDARISMLAEAWWVDFLDKDRAPATVRRYREVLDSYILPKLGGVRLREARVGLLDNALKSIREKHGAPTAKLSQTVLRQMFALAVRRNALTVDPMRSVTPVHVEQKEVQALTVPQVQDLRSKVSGDVLDALDVLLATGARVGELLAIRWEDVDLDGDRAKVSITGTVVRTPTGLIRQDNPKSRGSMQRLYLPVFGAEAFRRRGRFGPLVFPNAAGNLWEPTNFRKVWREAMKGAGYEHVNPHMIRATVGTRLARAEGVSAASAQLGHSSEAITIKHYVEKLADAPDATGALEVFGEPKPLG</sequence>
<dbReference type="GO" id="GO:0006310">
    <property type="term" value="P:DNA recombination"/>
    <property type="evidence" value="ECO:0007669"/>
    <property type="project" value="UniProtKB-KW"/>
</dbReference>
<feature type="domain" description="Tyr recombinase" evidence="4">
    <location>
        <begin position="177"/>
        <end position="363"/>
    </location>
</feature>
<evidence type="ECO:0000313" key="6">
    <source>
        <dbReference type="Proteomes" id="UP000638848"/>
    </source>
</evidence>
<dbReference type="GO" id="GO:0003677">
    <property type="term" value="F:DNA binding"/>
    <property type="evidence" value="ECO:0007669"/>
    <property type="project" value="UniProtKB-KW"/>
</dbReference>
<dbReference type="PANTHER" id="PTHR30349:SF41">
    <property type="entry name" value="INTEGRASE_RECOMBINASE PROTEIN MJ0367-RELATED"/>
    <property type="match status" value="1"/>
</dbReference>
<dbReference type="InterPro" id="IPR013762">
    <property type="entry name" value="Integrase-like_cat_sf"/>
</dbReference>
<dbReference type="Gene3D" id="1.10.443.10">
    <property type="entry name" value="Intergrase catalytic core"/>
    <property type="match status" value="1"/>
</dbReference>
<dbReference type="GO" id="GO:0015074">
    <property type="term" value="P:DNA integration"/>
    <property type="evidence" value="ECO:0007669"/>
    <property type="project" value="InterPro"/>
</dbReference>
<dbReference type="InterPro" id="IPR002104">
    <property type="entry name" value="Integrase_catalytic"/>
</dbReference>
<evidence type="ECO:0000256" key="2">
    <source>
        <dbReference type="ARBA" id="ARBA00023125"/>
    </source>
</evidence>
<keyword evidence="6" id="KW-1185">Reference proteome</keyword>
<dbReference type="AlphaFoldDB" id="A0A917H7T4"/>
<dbReference type="CDD" id="cd01189">
    <property type="entry name" value="INT_ICEBs1_C_like"/>
    <property type="match status" value="1"/>
</dbReference>
<comment type="similarity">
    <text evidence="1">Belongs to the 'phage' integrase family.</text>
</comment>
<dbReference type="InterPro" id="IPR011010">
    <property type="entry name" value="DNA_brk_join_enz"/>
</dbReference>
<proteinExistence type="inferred from homology"/>
<evidence type="ECO:0000259" key="4">
    <source>
        <dbReference type="PROSITE" id="PS51898"/>
    </source>
</evidence>
<evidence type="ECO:0000256" key="1">
    <source>
        <dbReference type="ARBA" id="ARBA00008857"/>
    </source>
</evidence>
<gene>
    <name evidence="5" type="ORF">GCM10011374_38490</name>
</gene>
<dbReference type="PROSITE" id="PS51898">
    <property type="entry name" value="TYR_RECOMBINASE"/>
    <property type="match status" value="1"/>
</dbReference>
<dbReference type="Gene3D" id="1.10.150.130">
    <property type="match status" value="1"/>
</dbReference>
<dbReference type="InterPro" id="IPR050090">
    <property type="entry name" value="Tyrosine_recombinase_XerCD"/>
</dbReference>
<evidence type="ECO:0000256" key="3">
    <source>
        <dbReference type="ARBA" id="ARBA00023172"/>
    </source>
</evidence>
<accession>A0A917H7T4</accession>
<keyword evidence="3" id="KW-0233">DNA recombination</keyword>
<name>A0A917H7T4_9MICC</name>
<dbReference type="SUPFAM" id="SSF56349">
    <property type="entry name" value="DNA breaking-rejoining enzymes"/>
    <property type="match status" value="1"/>
</dbReference>
<dbReference type="EMBL" id="BMEQ01000038">
    <property type="protein sequence ID" value="GGG70265.1"/>
    <property type="molecule type" value="Genomic_DNA"/>
</dbReference>
<organism evidence="5 6">
    <name type="scientific">Kocuria dechangensis</name>
    <dbReference type="NCBI Taxonomy" id="1176249"/>
    <lineage>
        <taxon>Bacteria</taxon>
        <taxon>Bacillati</taxon>
        <taxon>Actinomycetota</taxon>
        <taxon>Actinomycetes</taxon>
        <taxon>Micrococcales</taxon>
        <taxon>Micrococcaceae</taxon>
        <taxon>Kocuria</taxon>
    </lineage>
</organism>
<dbReference type="Pfam" id="PF00589">
    <property type="entry name" value="Phage_integrase"/>
    <property type="match status" value="1"/>
</dbReference>